<gene>
    <name evidence="1" type="ORF">QUG92_07155</name>
</gene>
<evidence type="ECO:0000313" key="1">
    <source>
        <dbReference type="EMBL" id="MDM7884880.1"/>
    </source>
</evidence>
<reference evidence="1 2" key="1">
    <citation type="submission" date="2023-06" db="EMBL/GenBank/DDBJ databases">
        <authorList>
            <person name="Feng G."/>
            <person name="Li J."/>
            <person name="Zhu H."/>
        </authorList>
    </citation>
    <scope>NUCLEOTIDE SEQUENCE [LARGE SCALE GENOMIC DNA]</scope>
    <source>
        <strain evidence="1 2">RHCKG23</strain>
    </source>
</reference>
<comment type="caution">
    <text evidence="1">The sequence shown here is derived from an EMBL/GenBank/DDBJ whole genome shotgun (WGS) entry which is preliminary data.</text>
</comment>
<organism evidence="1 2">
    <name type="scientific">Curtobacterium citri</name>
    <dbReference type="NCBI Taxonomy" id="3055139"/>
    <lineage>
        <taxon>Bacteria</taxon>
        <taxon>Bacillati</taxon>
        <taxon>Actinomycetota</taxon>
        <taxon>Actinomycetes</taxon>
        <taxon>Micrococcales</taxon>
        <taxon>Microbacteriaceae</taxon>
        <taxon>Curtobacterium</taxon>
    </lineage>
</organism>
<proteinExistence type="predicted"/>
<keyword evidence="2" id="KW-1185">Reference proteome</keyword>
<dbReference type="EMBL" id="JAUCML010000004">
    <property type="protein sequence ID" value="MDM7884880.1"/>
    <property type="molecule type" value="Genomic_DNA"/>
</dbReference>
<evidence type="ECO:0000313" key="2">
    <source>
        <dbReference type="Proteomes" id="UP001237823"/>
    </source>
</evidence>
<protein>
    <submittedName>
        <fullName evidence="1">Uncharacterized protein</fullName>
    </submittedName>
</protein>
<dbReference type="Proteomes" id="UP001237823">
    <property type="component" value="Unassembled WGS sequence"/>
</dbReference>
<name>A0ABT7T5Q8_9MICO</name>
<dbReference type="RefSeq" id="WP_182046747.1">
    <property type="nucleotide sequence ID" value="NZ_JAUCML010000004.1"/>
</dbReference>
<accession>A0ABT7T5Q8</accession>
<sequence length="162" mass="17566">MVIDVSGWLLVAEWDARAESADAIAARIVQTSAAVLEAFPSFNNTWTVHDRTILGADARSWGGVIAASPYRVDGVAEPARGSALSLVSEFESGTFLRAVITAGATFQTTLHKPNEFALDFVADPFNARIEVDLPERARRRFGQLGAEIQRIWAAGDLRVEHG</sequence>